<keyword evidence="7 9" id="KW-0472">Membrane</keyword>
<comment type="similarity">
    <text evidence="2">Belongs to the major facilitator superfamily.</text>
</comment>
<feature type="transmembrane region" description="Helical" evidence="9">
    <location>
        <begin position="139"/>
        <end position="161"/>
    </location>
</feature>
<dbReference type="EMBL" id="CAWUHB010000020">
    <property type="protein sequence ID" value="CAK7220362.1"/>
    <property type="molecule type" value="Genomic_DNA"/>
</dbReference>
<evidence type="ECO:0000313" key="11">
    <source>
        <dbReference type="Proteomes" id="UP001642405"/>
    </source>
</evidence>
<dbReference type="SUPFAM" id="SSF103473">
    <property type="entry name" value="MFS general substrate transporter"/>
    <property type="match status" value="1"/>
</dbReference>
<keyword evidence="6" id="KW-0406">Ion transport</keyword>
<dbReference type="Gene3D" id="1.20.1250.20">
    <property type="entry name" value="MFS general substrate transporter like domains"/>
    <property type="match status" value="2"/>
</dbReference>
<comment type="caution">
    <text evidence="10">The sequence shown here is derived from an EMBL/GenBank/DDBJ whole genome shotgun (WGS) entry which is preliminary data.</text>
</comment>
<proteinExistence type="inferred from homology"/>
<evidence type="ECO:0000256" key="8">
    <source>
        <dbReference type="SAM" id="MobiDB-lite"/>
    </source>
</evidence>
<evidence type="ECO:0000256" key="4">
    <source>
        <dbReference type="ARBA" id="ARBA00022692"/>
    </source>
</evidence>
<evidence type="ECO:0000256" key="5">
    <source>
        <dbReference type="ARBA" id="ARBA00022989"/>
    </source>
</evidence>
<dbReference type="InterPro" id="IPR036259">
    <property type="entry name" value="MFS_trans_sf"/>
</dbReference>
<sequence>METEPKEELQVDAPDVLPSDSEHDKEAMLPGTLHMERIRLCMTRLDHWLLFGGMFLAAYVFNLDYCTRSTFVSYAAASYLEHSLLATINVVRGVIAASVQPIAAKLADLIGRLEVFIVGAGFYILGTVIQAGGHTMTSLAVGALLQQIGYATEILIMEIVVADIISLRSRTPFLFLPNAPYLINAWVGGNITASLMGDGADKWRWGIGMYGIVYPVATVPFTGMLWWLGRRADRKASEDGGPARISYLTGHQSITSIVVDLFWKLDLLGLFFLTASLAMLLIPTTLAGGESSKWKSAGILAPVILGFLLAFVFIYIESRVPHPVMPFRLLKERNVWATLGVGIFTCLVWATQGNYLYTVLVVSYDFSIASATRIASLYSFCEILGGFIVGVLVYYVRRVKWLVVAGVAINFVGLGVMLHYRGGYETSSKIGVIAGQVLVGYAVSWYGFPIAIAAQSMTKHGDIAVLTSLWLTCNYIGMAFGESVAGAIWTQVLYSQLDKDLSPIDPTLAPSVYASPLYVVPTYAFVLDGADLCVYIVSA</sequence>
<feature type="transmembrane region" description="Helical" evidence="9">
    <location>
        <begin position="83"/>
        <end position="103"/>
    </location>
</feature>
<feature type="transmembrane region" description="Helical" evidence="9">
    <location>
        <begin position="173"/>
        <end position="195"/>
    </location>
</feature>
<feature type="transmembrane region" description="Helical" evidence="9">
    <location>
        <begin position="115"/>
        <end position="133"/>
    </location>
</feature>
<feature type="transmembrane region" description="Helical" evidence="9">
    <location>
        <begin position="401"/>
        <end position="420"/>
    </location>
</feature>
<feature type="transmembrane region" description="Helical" evidence="9">
    <location>
        <begin position="432"/>
        <end position="454"/>
    </location>
</feature>
<feature type="transmembrane region" description="Helical" evidence="9">
    <location>
        <begin position="377"/>
        <end position="396"/>
    </location>
</feature>
<feature type="transmembrane region" description="Helical" evidence="9">
    <location>
        <begin position="207"/>
        <end position="228"/>
    </location>
</feature>
<keyword evidence="3" id="KW-0813">Transport</keyword>
<evidence type="ECO:0000256" key="9">
    <source>
        <dbReference type="SAM" id="Phobius"/>
    </source>
</evidence>
<organism evidence="10 11">
    <name type="scientific">Sporothrix curviconia</name>
    <dbReference type="NCBI Taxonomy" id="1260050"/>
    <lineage>
        <taxon>Eukaryota</taxon>
        <taxon>Fungi</taxon>
        <taxon>Dikarya</taxon>
        <taxon>Ascomycota</taxon>
        <taxon>Pezizomycotina</taxon>
        <taxon>Sordariomycetes</taxon>
        <taxon>Sordariomycetidae</taxon>
        <taxon>Ophiostomatales</taxon>
        <taxon>Ophiostomataceae</taxon>
        <taxon>Sporothrix</taxon>
    </lineage>
</organism>
<accession>A0ABP0BL47</accession>
<evidence type="ECO:0000256" key="1">
    <source>
        <dbReference type="ARBA" id="ARBA00004127"/>
    </source>
</evidence>
<evidence type="ECO:0000256" key="7">
    <source>
        <dbReference type="ARBA" id="ARBA00023136"/>
    </source>
</evidence>
<dbReference type="Proteomes" id="UP001642405">
    <property type="component" value="Unassembled WGS sequence"/>
</dbReference>
<keyword evidence="11" id="KW-1185">Reference proteome</keyword>
<dbReference type="PANTHER" id="PTHR23501:SF92">
    <property type="entry name" value="GLUTATHIONE EXCHANGER 1-RELATED"/>
    <property type="match status" value="1"/>
</dbReference>
<feature type="transmembrane region" description="Helical" evidence="9">
    <location>
        <begin position="45"/>
        <end position="63"/>
    </location>
</feature>
<feature type="transmembrane region" description="Helical" evidence="9">
    <location>
        <begin position="261"/>
        <end position="282"/>
    </location>
</feature>
<feature type="transmembrane region" description="Helical" evidence="9">
    <location>
        <begin position="336"/>
        <end position="357"/>
    </location>
</feature>
<reference evidence="10 11" key="1">
    <citation type="submission" date="2024-01" db="EMBL/GenBank/DDBJ databases">
        <authorList>
            <person name="Allen C."/>
            <person name="Tagirdzhanova G."/>
        </authorList>
    </citation>
    <scope>NUCLEOTIDE SEQUENCE [LARGE SCALE GENOMIC DNA]</scope>
</reference>
<gene>
    <name evidence="10" type="primary">SIT1_3</name>
    <name evidence="10" type="ORF">SCUCBS95973_004128</name>
</gene>
<name>A0ABP0BL47_9PEZI</name>
<keyword evidence="4 9" id="KW-0812">Transmembrane</keyword>
<dbReference type="PANTHER" id="PTHR23501">
    <property type="entry name" value="MAJOR FACILITATOR SUPERFAMILY"/>
    <property type="match status" value="1"/>
</dbReference>
<keyword evidence="5 9" id="KW-1133">Transmembrane helix</keyword>
<evidence type="ECO:0000313" key="10">
    <source>
        <dbReference type="EMBL" id="CAK7220362.1"/>
    </source>
</evidence>
<feature type="transmembrane region" description="Helical" evidence="9">
    <location>
        <begin position="294"/>
        <end position="316"/>
    </location>
</feature>
<evidence type="ECO:0000256" key="2">
    <source>
        <dbReference type="ARBA" id="ARBA00008335"/>
    </source>
</evidence>
<protein>
    <submittedName>
        <fullName evidence="10">Ferrioxamine B transporter</fullName>
    </submittedName>
</protein>
<evidence type="ECO:0000256" key="6">
    <source>
        <dbReference type="ARBA" id="ARBA00023065"/>
    </source>
</evidence>
<evidence type="ECO:0000256" key="3">
    <source>
        <dbReference type="ARBA" id="ARBA00022448"/>
    </source>
</evidence>
<feature type="region of interest" description="Disordered" evidence="8">
    <location>
        <begin position="1"/>
        <end position="24"/>
    </location>
</feature>
<comment type="subcellular location">
    <subcellularLocation>
        <location evidence="1">Endomembrane system</location>
        <topology evidence="1">Multi-pass membrane protein</topology>
    </subcellularLocation>
</comment>